<gene>
    <name evidence="3" type="ORF">ACFYQT_29185</name>
</gene>
<dbReference type="RefSeq" id="WP_389832620.1">
    <property type="nucleotide sequence ID" value="NZ_JBIAJP010000010.1"/>
</dbReference>
<dbReference type="Gene3D" id="1.10.630.10">
    <property type="entry name" value="Cytochrome P450"/>
    <property type="match status" value="1"/>
</dbReference>
<dbReference type="PRINTS" id="PR00385">
    <property type="entry name" value="P450"/>
</dbReference>
<keyword evidence="2" id="KW-0408">Iron</keyword>
<keyword evidence="2" id="KW-0560">Oxidoreductase</keyword>
<accession>A0ABW6N6P9</accession>
<proteinExistence type="inferred from homology"/>
<dbReference type="PANTHER" id="PTHR46696">
    <property type="entry name" value="P450, PUTATIVE (EUROFUNG)-RELATED"/>
    <property type="match status" value="1"/>
</dbReference>
<keyword evidence="2" id="KW-0503">Monooxygenase</keyword>
<dbReference type="InterPro" id="IPR001128">
    <property type="entry name" value="Cyt_P450"/>
</dbReference>
<dbReference type="PRINTS" id="PR00359">
    <property type="entry name" value="BP450"/>
</dbReference>
<dbReference type="SUPFAM" id="SSF48264">
    <property type="entry name" value="Cytochrome P450"/>
    <property type="match status" value="1"/>
</dbReference>
<dbReference type="PROSITE" id="PS00086">
    <property type="entry name" value="CYTOCHROME_P450"/>
    <property type="match status" value="1"/>
</dbReference>
<dbReference type="EMBL" id="JBIAJP010000010">
    <property type="protein sequence ID" value="MFF0007495.1"/>
    <property type="molecule type" value="Genomic_DNA"/>
</dbReference>
<name>A0ABW6N6P9_9ACTN</name>
<comment type="caution">
    <text evidence="3">The sequence shown here is derived from an EMBL/GenBank/DDBJ whole genome shotgun (WGS) entry which is preliminary data.</text>
</comment>
<dbReference type="InterPro" id="IPR002397">
    <property type="entry name" value="Cyt_P450_B"/>
</dbReference>
<keyword evidence="2" id="KW-0349">Heme</keyword>
<keyword evidence="2" id="KW-0479">Metal-binding</keyword>
<reference evidence="3 4" key="1">
    <citation type="submission" date="2024-10" db="EMBL/GenBank/DDBJ databases">
        <title>The Natural Products Discovery Center: Release of the First 8490 Sequenced Strains for Exploring Actinobacteria Biosynthetic Diversity.</title>
        <authorList>
            <person name="Kalkreuter E."/>
            <person name="Kautsar S.A."/>
            <person name="Yang D."/>
            <person name="Bader C.D."/>
            <person name="Teijaro C.N."/>
            <person name="Fluegel L."/>
            <person name="Davis C.M."/>
            <person name="Simpson J.R."/>
            <person name="Lauterbach L."/>
            <person name="Steele A.D."/>
            <person name="Gui C."/>
            <person name="Meng S."/>
            <person name="Li G."/>
            <person name="Viehrig K."/>
            <person name="Ye F."/>
            <person name="Su P."/>
            <person name="Kiefer A.F."/>
            <person name="Nichols A."/>
            <person name="Cepeda A.J."/>
            <person name="Yan W."/>
            <person name="Fan B."/>
            <person name="Jiang Y."/>
            <person name="Adhikari A."/>
            <person name="Zheng C.-J."/>
            <person name="Schuster L."/>
            <person name="Cowan T.M."/>
            <person name="Smanski M.J."/>
            <person name="Chevrette M.G."/>
            <person name="De Carvalho L.P.S."/>
            <person name="Shen B."/>
        </authorList>
    </citation>
    <scope>NUCLEOTIDE SEQUENCE [LARGE SCALE GENOMIC DNA]</scope>
    <source>
        <strain evidence="3 4">NPDC005497</strain>
    </source>
</reference>
<dbReference type="InterPro" id="IPR036396">
    <property type="entry name" value="Cyt_P450_sf"/>
</dbReference>
<sequence>MATLDPNALDVPAEGEALRRLGHGLVPVALSATPGQPTVRVWAVTDYDVAKTVLDSKDFAKSPETWDAYPEQLPESFPLLQVITAPLLSNDGSDHRRLRSLIGKAFTARRVETLRGRVQEIAHELLDAMPTGESVDLRRHYARPLPIRVISELFGLDDPYDTERLADACDALLDSNVTEEQAGTAHTVIHEVITNLIEQKRHQQGDDLTSALIRARDEEDRLSHQELHEMLFLLLIAGMETTQNLIVNSALALLDHPAELGLLLAGVATYATAVSETLRYDSPLNTLMFYFARCEVTIGDVTVRKGEAVLFCLTAIGRDPRTTADPDVFRLDRPPAQMRHLSFSHGPHYCLGAQLAQMEAETALRVLFTHRKVTTQESRASLPRTTSLSSQSAACLPVLLTDWLTA</sequence>
<dbReference type="Pfam" id="PF00067">
    <property type="entry name" value="p450"/>
    <property type="match status" value="1"/>
</dbReference>
<protein>
    <submittedName>
        <fullName evidence="3">Cytochrome P450</fullName>
    </submittedName>
</protein>
<keyword evidence="4" id="KW-1185">Reference proteome</keyword>
<organism evidence="3 4">
    <name type="scientific">Streptomyces tibetensis</name>
    <dbReference type="NCBI Taxonomy" id="2382123"/>
    <lineage>
        <taxon>Bacteria</taxon>
        <taxon>Bacillati</taxon>
        <taxon>Actinomycetota</taxon>
        <taxon>Actinomycetes</taxon>
        <taxon>Kitasatosporales</taxon>
        <taxon>Streptomycetaceae</taxon>
        <taxon>Streptomyces</taxon>
    </lineage>
</organism>
<dbReference type="InterPro" id="IPR017972">
    <property type="entry name" value="Cyt_P450_CS"/>
</dbReference>
<evidence type="ECO:0000313" key="4">
    <source>
        <dbReference type="Proteomes" id="UP001601422"/>
    </source>
</evidence>
<dbReference type="CDD" id="cd11029">
    <property type="entry name" value="CYP107-like"/>
    <property type="match status" value="1"/>
</dbReference>
<comment type="similarity">
    <text evidence="1 2">Belongs to the cytochrome P450 family.</text>
</comment>
<dbReference type="Proteomes" id="UP001601422">
    <property type="component" value="Unassembled WGS sequence"/>
</dbReference>
<evidence type="ECO:0000313" key="3">
    <source>
        <dbReference type="EMBL" id="MFF0007495.1"/>
    </source>
</evidence>
<evidence type="ECO:0000256" key="1">
    <source>
        <dbReference type="ARBA" id="ARBA00010617"/>
    </source>
</evidence>
<evidence type="ECO:0000256" key="2">
    <source>
        <dbReference type="RuleBase" id="RU000461"/>
    </source>
</evidence>
<dbReference type="PANTHER" id="PTHR46696:SF1">
    <property type="entry name" value="CYTOCHROME P450 YJIB-RELATED"/>
    <property type="match status" value="1"/>
</dbReference>